<gene>
    <name evidence="1" type="ORF">STAS_02735</name>
</gene>
<dbReference type="AlphaFoldDB" id="A0A5A7P3E9"/>
<reference evidence="2" key="1">
    <citation type="journal article" date="2019" name="Curr. Biol.">
        <title>Genome Sequence of Striga asiatica Provides Insight into the Evolution of Plant Parasitism.</title>
        <authorList>
            <person name="Yoshida S."/>
            <person name="Kim S."/>
            <person name="Wafula E.K."/>
            <person name="Tanskanen J."/>
            <person name="Kim Y.M."/>
            <person name="Honaas L."/>
            <person name="Yang Z."/>
            <person name="Spallek T."/>
            <person name="Conn C.E."/>
            <person name="Ichihashi Y."/>
            <person name="Cheong K."/>
            <person name="Cui S."/>
            <person name="Der J.P."/>
            <person name="Gundlach H."/>
            <person name="Jiao Y."/>
            <person name="Hori C."/>
            <person name="Ishida J.K."/>
            <person name="Kasahara H."/>
            <person name="Kiba T."/>
            <person name="Kim M.S."/>
            <person name="Koo N."/>
            <person name="Laohavisit A."/>
            <person name="Lee Y.H."/>
            <person name="Lumba S."/>
            <person name="McCourt P."/>
            <person name="Mortimer J.C."/>
            <person name="Mutuku J.M."/>
            <person name="Nomura T."/>
            <person name="Sasaki-Sekimoto Y."/>
            <person name="Seto Y."/>
            <person name="Wang Y."/>
            <person name="Wakatake T."/>
            <person name="Sakakibara H."/>
            <person name="Demura T."/>
            <person name="Yamaguchi S."/>
            <person name="Yoneyama K."/>
            <person name="Manabe R.I."/>
            <person name="Nelson D.C."/>
            <person name="Schulman A.H."/>
            <person name="Timko M.P."/>
            <person name="dePamphilis C.W."/>
            <person name="Choi D."/>
            <person name="Shirasu K."/>
        </authorList>
    </citation>
    <scope>NUCLEOTIDE SEQUENCE [LARGE SCALE GENOMIC DNA]</scope>
    <source>
        <strain evidence="2">cv. UVA1</strain>
    </source>
</reference>
<dbReference type="Proteomes" id="UP000325081">
    <property type="component" value="Unassembled WGS sequence"/>
</dbReference>
<dbReference type="EMBL" id="BKCP01001447">
    <property type="protein sequence ID" value="GER27054.1"/>
    <property type="molecule type" value="Genomic_DNA"/>
</dbReference>
<evidence type="ECO:0000313" key="1">
    <source>
        <dbReference type="EMBL" id="GER27054.1"/>
    </source>
</evidence>
<organism evidence="1 2">
    <name type="scientific">Striga asiatica</name>
    <name type="common">Asiatic witchweed</name>
    <name type="synonym">Buchnera asiatica</name>
    <dbReference type="NCBI Taxonomy" id="4170"/>
    <lineage>
        <taxon>Eukaryota</taxon>
        <taxon>Viridiplantae</taxon>
        <taxon>Streptophyta</taxon>
        <taxon>Embryophyta</taxon>
        <taxon>Tracheophyta</taxon>
        <taxon>Spermatophyta</taxon>
        <taxon>Magnoliopsida</taxon>
        <taxon>eudicotyledons</taxon>
        <taxon>Gunneridae</taxon>
        <taxon>Pentapetalae</taxon>
        <taxon>asterids</taxon>
        <taxon>lamiids</taxon>
        <taxon>Lamiales</taxon>
        <taxon>Orobanchaceae</taxon>
        <taxon>Buchnereae</taxon>
        <taxon>Striga</taxon>
    </lineage>
</organism>
<sequence>MVSVWTGCRLTDDGGCERTAEENGRWRRRPGRRGLGGTGAMSTAAAAAFPASIDGAIRITALVRVDVAVERRRRRQCITTVTGRDCYSTASGCWRRDSAVVVGVNECCAGVRCRSEATGGR</sequence>
<name>A0A5A7P3E9_STRAF</name>
<keyword evidence="2" id="KW-1185">Reference proteome</keyword>
<proteinExistence type="predicted"/>
<accession>A0A5A7P3E9</accession>
<comment type="caution">
    <text evidence="1">The sequence shown here is derived from an EMBL/GenBank/DDBJ whole genome shotgun (WGS) entry which is preliminary data.</text>
</comment>
<evidence type="ECO:0000313" key="2">
    <source>
        <dbReference type="Proteomes" id="UP000325081"/>
    </source>
</evidence>
<protein>
    <submittedName>
        <fullName evidence="1">CPS export outer membrane protein</fullName>
    </submittedName>
</protein>